<dbReference type="EMBL" id="KN832997">
    <property type="protein sequence ID" value="KIM81709.1"/>
    <property type="molecule type" value="Genomic_DNA"/>
</dbReference>
<dbReference type="HOGENOM" id="CLU_3069511_0_0_1"/>
<protein>
    <submittedName>
        <fullName evidence="1">Uncharacterized protein</fullName>
    </submittedName>
</protein>
<evidence type="ECO:0000313" key="1">
    <source>
        <dbReference type="EMBL" id="KIM81709.1"/>
    </source>
</evidence>
<accession>A0A0C3FPS1</accession>
<reference evidence="1 2" key="1">
    <citation type="submission" date="2014-04" db="EMBL/GenBank/DDBJ databases">
        <authorList>
            <consortium name="DOE Joint Genome Institute"/>
            <person name="Kuo A."/>
            <person name="Tarkka M."/>
            <person name="Buscot F."/>
            <person name="Kohler A."/>
            <person name="Nagy L.G."/>
            <person name="Floudas D."/>
            <person name="Copeland A."/>
            <person name="Barry K.W."/>
            <person name="Cichocki N."/>
            <person name="Veneault-Fourrey C."/>
            <person name="LaButti K."/>
            <person name="Lindquist E.A."/>
            <person name="Lipzen A."/>
            <person name="Lundell T."/>
            <person name="Morin E."/>
            <person name="Murat C."/>
            <person name="Sun H."/>
            <person name="Tunlid A."/>
            <person name="Henrissat B."/>
            <person name="Grigoriev I.V."/>
            <person name="Hibbett D.S."/>
            <person name="Martin F."/>
            <person name="Nordberg H.P."/>
            <person name="Cantor M.N."/>
            <person name="Hua S.X."/>
        </authorList>
    </citation>
    <scope>NUCLEOTIDE SEQUENCE [LARGE SCALE GENOMIC DNA]</scope>
    <source>
        <strain evidence="1 2">F 1598</strain>
    </source>
</reference>
<dbReference type="InParanoid" id="A0A0C3FPS1"/>
<gene>
    <name evidence="1" type="ORF">PILCRDRAFT_821058</name>
</gene>
<dbReference type="Proteomes" id="UP000054166">
    <property type="component" value="Unassembled WGS sequence"/>
</dbReference>
<reference evidence="2" key="2">
    <citation type="submission" date="2015-01" db="EMBL/GenBank/DDBJ databases">
        <title>Evolutionary Origins and Diversification of the Mycorrhizal Mutualists.</title>
        <authorList>
            <consortium name="DOE Joint Genome Institute"/>
            <consortium name="Mycorrhizal Genomics Consortium"/>
            <person name="Kohler A."/>
            <person name="Kuo A."/>
            <person name="Nagy L.G."/>
            <person name="Floudas D."/>
            <person name="Copeland A."/>
            <person name="Barry K.W."/>
            <person name="Cichocki N."/>
            <person name="Veneault-Fourrey C."/>
            <person name="LaButti K."/>
            <person name="Lindquist E.A."/>
            <person name="Lipzen A."/>
            <person name="Lundell T."/>
            <person name="Morin E."/>
            <person name="Murat C."/>
            <person name="Riley R."/>
            <person name="Ohm R."/>
            <person name="Sun H."/>
            <person name="Tunlid A."/>
            <person name="Henrissat B."/>
            <person name="Grigoriev I.V."/>
            <person name="Hibbett D.S."/>
            <person name="Martin F."/>
        </authorList>
    </citation>
    <scope>NUCLEOTIDE SEQUENCE [LARGE SCALE GENOMIC DNA]</scope>
    <source>
        <strain evidence="2">F 1598</strain>
    </source>
</reference>
<proteinExistence type="predicted"/>
<evidence type="ECO:0000313" key="2">
    <source>
        <dbReference type="Proteomes" id="UP000054166"/>
    </source>
</evidence>
<name>A0A0C3FPS1_PILCF</name>
<dbReference type="AlphaFoldDB" id="A0A0C3FPS1"/>
<sequence>MISTFVPLDICGHHCYVLYAIFCLYPSGLDMFRISQRPGLAMRPTFKFLINRQ</sequence>
<organism evidence="1 2">
    <name type="scientific">Piloderma croceum (strain F 1598)</name>
    <dbReference type="NCBI Taxonomy" id="765440"/>
    <lineage>
        <taxon>Eukaryota</taxon>
        <taxon>Fungi</taxon>
        <taxon>Dikarya</taxon>
        <taxon>Basidiomycota</taxon>
        <taxon>Agaricomycotina</taxon>
        <taxon>Agaricomycetes</taxon>
        <taxon>Agaricomycetidae</taxon>
        <taxon>Atheliales</taxon>
        <taxon>Atheliaceae</taxon>
        <taxon>Piloderma</taxon>
    </lineage>
</organism>
<keyword evidence="2" id="KW-1185">Reference proteome</keyword>